<dbReference type="Pfam" id="PF02635">
    <property type="entry name" value="DsrE"/>
    <property type="match status" value="1"/>
</dbReference>
<gene>
    <name evidence="3" type="primary">yedF</name>
    <name evidence="3" type="ORF">H8E41_07495</name>
</gene>
<dbReference type="Pfam" id="PF01206">
    <property type="entry name" value="TusA"/>
    <property type="match status" value="1"/>
</dbReference>
<accession>A0A8J6TCJ6</accession>
<dbReference type="AlphaFoldDB" id="A0A8J6TCJ6"/>
<dbReference type="Gene3D" id="3.30.110.40">
    <property type="entry name" value="TusA-like domain"/>
    <property type="match status" value="1"/>
</dbReference>
<dbReference type="InterPro" id="IPR003787">
    <property type="entry name" value="Sulphur_relay_DsrE/F-like"/>
</dbReference>
<proteinExistence type="inferred from homology"/>
<feature type="domain" description="UPF0033" evidence="2">
    <location>
        <begin position="3"/>
        <end position="27"/>
    </location>
</feature>
<sequence length="203" mass="22495">MIIDCKGLQCPEPVLRTRDALSGINSGVLEVVVDNEASKSNVERFSRSQGCDVSIAEEGSHYRLEITKEAGAQQSPYARSAEEYACDIPQGGGLMYVISSNTMGMGDDELGWGLLQTYIQTIKEVFPQPSKIFFYNSGVLLTSRQSGILRYIKELEERGVEIFSCGTCIDFFNNNDKVLVGKLTNMYDIMDSMVRADKVVSPF</sequence>
<dbReference type="NCBIfam" id="TIGR03527">
    <property type="entry name" value="selenium_YedF"/>
    <property type="match status" value="1"/>
</dbReference>
<dbReference type="PROSITE" id="PS01148">
    <property type="entry name" value="UPF0033"/>
    <property type="match status" value="1"/>
</dbReference>
<reference evidence="3 4" key="1">
    <citation type="submission" date="2020-08" db="EMBL/GenBank/DDBJ databases">
        <title>Bridging the membrane lipid divide: bacteria of the FCB group superphylum have the potential to synthesize archaeal ether lipids.</title>
        <authorList>
            <person name="Villanueva L."/>
            <person name="Von Meijenfeldt F.A.B."/>
            <person name="Westbye A.B."/>
            <person name="Yadav S."/>
            <person name="Hopmans E.C."/>
            <person name="Dutilh B.E."/>
            <person name="Sinninghe Damste J.S."/>
        </authorList>
    </citation>
    <scope>NUCLEOTIDE SEQUENCE [LARGE SCALE GENOMIC DNA]</scope>
    <source>
        <strain evidence="3">NIOZ-UU47</strain>
    </source>
</reference>
<name>A0A8J6TCJ6_9BACT</name>
<dbReference type="SUPFAM" id="SSF64307">
    <property type="entry name" value="SirA-like"/>
    <property type="match status" value="1"/>
</dbReference>
<dbReference type="Proteomes" id="UP000614424">
    <property type="component" value="Unassembled WGS sequence"/>
</dbReference>
<dbReference type="CDD" id="cd03421">
    <property type="entry name" value="SirA_like_N"/>
    <property type="match status" value="1"/>
</dbReference>
<dbReference type="EMBL" id="JACNJZ010000101">
    <property type="protein sequence ID" value="MBC8317736.1"/>
    <property type="molecule type" value="Genomic_DNA"/>
</dbReference>
<evidence type="ECO:0000259" key="2">
    <source>
        <dbReference type="PROSITE" id="PS01148"/>
    </source>
</evidence>
<dbReference type="SUPFAM" id="SSF75169">
    <property type="entry name" value="DsrEFH-like"/>
    <property type="match status" value="1"/>
</dbReference>
<comment type="caution">
    <text evidence="3">The sequence shown here is derived from an EMBL/GenBank/DDBJ whole genome shotgun (WGS) entry which is preliminary data.</text>
</comment>
<dbReference type="PANTHER" id="PTHR33279:SF6">
    <property type="entry name" value="SULFUR CARRIER PROTEIN YEDF-RELATED"/>
    <property type="match status" value="1"/>
</dbReference>
<protein>
    <submittedName>
        <fullName evidence="3">Sulfurtransferase-like selenium metabolism protein YedF</fullName>
    </submittedName>
</protein>
<dbReference type="InterPro" id="IPR036868">
    <property type="entry name" value="TusA-like_sf"/>
</dbReference>
<dbReference type="PANTHER" id="PTHR33279">
    <property type="entry name" value="SULFUR CARRIER PROTEIN YEDF-RELATED"/>
    <property type="match status" value="1"/>
</dbReference>
<evidence type="ECO:0000313" key="3">
    <source>
        <dbReference type="EMBL" id="MBC8317736.1"/>
    </source>
</evidence>
<comment type="similarity">
    <text evidence="1">Belongs to the sulfur carrier protein TusA family.</text>
</comment>
<dbReference type="InterPro" id="IPR001455">
    <property type="entry name" value="TusA-like"/>
</dbReference>
<evidence type="ECO:0000313" key="4">
    <source>
        <dbReference type="Proteomes" id="UP000614424"/>
    </source>
</evidence>
<organism evidence="3 4">
    <name type="scientific">Candidatus Desulfobia pelagia</name>
    <dbReference type="NCBI Taxonomy" id="2841692"/>
    <lineage>
        <taxon>Bacteria</taxon>
        <taxon>Pseudomonadati</taxon>
        <taxon>Thermodesulfobacteriota</taxon>
        <taxon>Desulfobulbia</taxon>
        <taxon>Desulfobulbales</taxon>
        <taxon>Desulfobulbaceae</taxon>
        <taxon>Candidatus Desulfobia</taxon>
    </lineage>
</organism>
<dbReference type="InterPro" id="IPR027396">
    <property type="entry name" value="DsrEFH-like"/>
</dbReference>
<dbReference type="InterPro" id="IPR019870">
    <property type="entry name" value="Se_metab_YedF"/>
</dbReference>
<evidence type="ECO:0000256" key="1">
    <source>
        <dbReference type="ARBA" id="ARBA00008984"/>
    </source>
</evidence>